<reference evidence="1 2" key="1">
    <citation type="submission" date="2012-02" db="EMBL/GenBank/DDBJ databases">
        <title>Improved High-Quality Draft sequence of Microvirga sp. WSM3557.</title>
        <authorList>
            <consortium name="US DOE Joint Genome Institute"/>
            <person name="Lucas S."/>
            <person name="Han J."/>
            <person name="Lapidus A."/>
            <person name="Cheng J.-F."/>
            <person name="Goodwin L."/>
            <person name="Pitluck S."/>
            <person name="Peters L."/>
            <person name="Zhang X."/>
            <person name="Detter J.C."/>
            <person name="Han C."/>
            <person name="Tapia R."/>
            <person name="Land M."/>
            <person name="Hauser L."/>
            <person name="Kyrpides N."/>
            <person name="Ivanova N."/>
            <person name="Pagani I."/>
            <person name="Brau L."/>
            <person name="Yates R."/>
            <person name="O'Hara G."/>
            <person name="Rui T."/>
            <person name="Howieson J."/>
            <person name="Reeve W."/>
            <person name="Woyke T."/>
        </authorList>
    </citation>
    <scope>NUCLEOTIDE SEQUENCE [LARGE SCALE GENOMIC DNA]</scope>
    <source>
        <strain evidence="1 2">WSM3557</strain>
    </source>
</reference>
<dbReference type="STRING" id="864069.MicloDRAFT_00031750"/>
<evidence type="ECO:0000313" key="1">
    <source>
        <dbReference type="EMBL" id="EIM26626.1"/>
    </source>
</evidence>
<dbReference type="PATRIC" id="fig|864069.3.peg.3448"/>
<dbReference type="EMBL" id="JH660645">
    <property type="protein sequence ID" value="EIM26626.1"/>
    <property type="molecule type" value="Genomic_DNA"/>
</dbReference>
<evidence type="ECO:0000313" key="2">
    <source>
        <dbReference type="Proteomes" id="UP000003947"/>
    </source>
</evidence>
<keyword evidence="2" id="KW-1185">Reference proteome</keyword>
<dbReference type="RefSeq" id="WP_009762677.1">
    <property type="nucleotide sequence ID" value="NZ_CP141050.1"/>
</dbReference>
<protein>
    <submittedName>
        <fullName evidence="1">Uncharacterized protein</fullName>
    </submittedName>
</protein>
<sequence length="57" mass="6603" precursor="true">MTRNLIRTREAWITALALFLAIRTLEAHDNPPMSELEDMRTLLRESYPTYAAQLEAP</sequence>
<gene>
    <name evidence="1" type="ORF">MicloDRAFT_00031750</name>
</gene>
<accession>I4YRN4</accession>
<dbReference type="Proteomes" id="UP000003947">
    <property type="component" value="Unassembled WGS sequence"/>
</dbReference>
<organism evidence="1 2">
    <name type="scientific">Microvirga lotononidis</name>
    <dbReference type="NCBI Taxonomy" id="864069"/>
    <lineage>
        <taxon>Bacteria</taxon>
        <taxon>Pseudomonadati</taxon>
        <taxon>Pseudomonadota</taxon>
        <taxon>Alphaproteobacteria</taxon>
        <taxon>Hyphomicrobiales</taxon>
        <taxon>Methylobacteriaceae</taxon>
        <taxon>Microvirga</taxon>
    </lineage>
</organism>
<dbReference type="HOGENOM" id="CLU_2991700_0_0_5"/>
<dbReference type="AlphaFoldDB" id="I4YRN4"/>
<proteinExistence type="predicted"/>
<name>I4YRN4_9HYPH</name>